<keyword evidence="8" id="KW-1185">Reference proteome</keyword>
<dbReference type="InterPro" id="IPR011701">
    <property type="entry name" value="MFS"/>
</dbReference>
<keyword evidence="4 5" id="KW-0472">Membrane</keyword>
<evidence type="ECO:0000256" key="4">
    <source>
        <dbReference type="ARBA" id="ARBA00023136"/>
    </source>
</evidence>
<feature type="transmembrane region" description="Helical" evidence="5">
    <location>
        <begin position="298"/>
        <end position="323"/>
    </location>
</feature>
<feature type="domain" description="Major facilitator superfamily (MFS) profile" evidence="6">
    <location>
        <begin position="34"/>
        <end position="492"/>
    </location>
</feature>
<name>A0ABR1DZX7_NECAM</name>
<evidence type="ECO:0000256" key="3">
    <source>
        <dbReference type="ARBA" id="ARBA00022989"/>
    </source>
</evidence>
<dbReference type="InterPro" id="IPR036259">
    <property type="entry name" value="MFS_trans_sf"/>
</dbReference>
<dbReference type="InterPro" id="IPR050382">
    <property type="entry name" value="MFS_Na/Anion_cotransporter"/>
</dbReference>
<gene>
    <name evidence="7" type="primary">Necator_chrV.g19162</name>
    <name evidence="7" type="ORF">RB195_014370</name>
</gene>
<evidence type="ECO:0000256" key="1">
    <source>
        <dbReference type="ARBA" id="ARBA00004141"/>
    </source>
</evidence>
<proteinExistence type="predicted"/>
<feature type="transmembrane region" description="Helical" evidence="5">
    <location>
        <begin position="111"/>
        <end position="134"/>
    </location>
</feature>
<evidence type="ECO:0000313" key="7">
    <source>
        <dbReference type="EMBL" id="KAK6755939.1"/>
    </source>
</evidence>
<dbReference type="InterPro" id="IPR020846">
    <property type="entry name" value="MFS_dom"/>
</dbReference>
<feature type="transmembrane region" description="Helical" evidence="5">
    <location>
        <begin position="34"/>
        <end position="54"/>
    </location>
</feature>
<organism evidence="7 8">
    <name type="scientific">Necator americanus</name>
    <name type="common">Human hookworm</name>
    <dbReference type="NCBI Taxonomy" id="51031"/>
    <lineage>
        <taxon>Eukaryota</taxon>
        <taxon>Metazoa</taxon>
        <taxon>Ecdysozoa</taxon>
        <taxon>Nematoda</taxon>
        <taxon>Chromadorea</taxon>
        <taxon>Rhabditida</taxon>
        <taxon>Rhabditina</taxon>
        <taxon>Rhabditomorpha</taxon>
        <taxon>Strongyloidea</taxon>
        <taxon>Ancylostomatidae</taxon>
        <taxon>Bunostominae</taxon>
        <taxon>Necator</taxon>
    </lineage>
</organism>
<feature type="transmembrane region" description="Helical" evidence="5">
    <location>
        <begin position="335"/>
        <end position="355"/>
    </location>
</feature>
<sequence>MVRLCSQPFSDRERMAAEVKHYPFVHHRSRRFHVILLLMIGYFSMAVITSNIGITLSCMINSTALALDVKDNTVPSDLNDLLPTNATNQCARVKAGKVNDYGGSYEWPVKIQGFIVGATFLGGMLSTLPGGLAIDRYSIRHLLMISVLLLSAASFLVPLFAAEMGPAGVILLRFLMGVGEGVMIPGINGMITGWIPLHEKSTAASVFTSGNQLAGILGNPIAAELCASDLQWPAVFYCSGLLGFLWCVVWHYTVNNSPSNSKWISDHELAYLEHHLPEKRLKHQKVIPWLSMASSAPLLVVFYSGIIGNMMIAMILVYIPVYFKDVLMLEVKQNGFYTALPHTFNLISKLVWGFSMDYFKQKKLLTATQTVKLSQVLSMLTLSICFFALAYGVDCSTHGLALFLLSVIGAAFGLSISGFLTSLLSLAPNFIGVISSISQIIGFGGRVATPQIITYFKTVGTAEEWRGILLVYSAMTALSAALFAVWGSGEVQYWNSPQPKWSELGSVPMDNKISSNLHIMGKLEFGKMEDDGDFFLIDLLKYC</sequence>
<evidence type="ECO:0000256" key="5">
    <source>
        <dbReference type="SAM" id="Phobius"/>
    </source>
</evidence>
<comment type="subcellular location">
    <subcellularLocation>
        <location evidence="1">Membrane</location>
        <topology evidence="1">Multi-pass membrane protein</topology>
    </subcellularLocation>
</comment>
<accession>A0ABR1DZX7</accession>
<feature type="transmembrane region" description="Helical" evidence="5">
    <location>
        <begin position="426"/>
        <end position="448"/>
    </location>
</feature>
<dbReference type="Proteomes" id="UP001303046">
    <property type="component" value="Unassembled WGS sequence"/>
</dbReference>
<feature type="transmembrane region" description="Helical" evidence="5">
    <location>
        <begin position="167"/>
        <end position="191"/>
    </location>
</feature>
<feature type="transmembrane region" description="Helical" evidence="5">
    <location>
        <begin position="400"/>
        <end position="420"/>
    </location>
</feature>
<evidence type="ECO:0000313" key="8">
    <source>
        <dbReference type="Proteomes" id="UP001303046"/>
    </source>
</evidence>
<dbReference type="Pfam" id="PF07690">
    <property type="entry name" value="MFS_1"/>
    <property type="match status" value="1"/>
</dbReference>
<feature type="transmembrane region" description="Helical" evidence="5">
    <location>
        <begin position="469"/>
        <end position="489"/>
    </location>
</feature>
<evidence type="ECO:0000256" key="2">
    <source>
        <dbReference type="ARBA" id="ARBA00022692"/>
    </source>
</evidence>
<dbReference type="EMBL" id="JAVFWL010000005">
    <property type="protein sequence ID" value="KAK6755939.1"/>
    <property type="molecule type" value="Genomic_DNA"/>
</dbReference>
<protein>
    <recommendedName>
        <fullName evidence="6">Major facilitator superfamily (MFS) profile domain-containing protein</fullName>
    </recommendedName>
</protein>
<keyword evidence="3 5" id="KW-1133">Transmembrane helix</keyword>
<comment type="caution">
    <text evidence="7">The sequence shown here is derived from an EMBL/GenBank/DDBJ whole genome shotgun (WGS) entry which is preliminary data.</text>
</comment>
<dbReference type="PANTHER" id="PTHR11662:SF60">
    <property type="entry name" value="MAJOR FACILITATOR SUPERFAMILY (MFS) PROFILE DOMAIN-CONTAINING PROTEIN"/>
    <property type="match status" value="1"/>
</dbReference>
<dbReference type="PROSITE" id="PS50850">
    <property type="entry name" value="MFS"/>
    <property type="match status" value="1"/>
</dbReference>
<dbReference type="PANTHER" id="PTHR11662">
    <property type="entry name" value="SOLUTE CARRIER FAMILY 17"/>
    <property type="match status" value="1"/>
</dbReference>
<feature type="transmembrane region" description="Helical" evidence="5">
    <location>
        <begin position="234"/>
        <end position="253"/>
    </location>
</feature>
<dbReference type="SUPFAM" id="SSF103473">
    <property type="entry name" value="MFS general substrate transporter"/>
    <property type="match status" value="1"/>
</dbReference>
<keyword evidence="2 5" id="KW-0812">Transmembrane</keyword>
<feature type="transmembrane region" description="Helical" evidence="5">
    <location>
        <begin position="141"/>
        <end position="161"/>
    </location>
</feature>
<evidence type="ECO:0000259" key="6">
    <source>
        <dbReference type="PROSITE" id="PS50850"/>
    </source>
</evidence>
<reference evidence="7 8" key="1">
    <citation type="submission" date="2023-08" db="EMBL/GenBank/DDBJ databases">
        <title>A Necator americanus chromosomal reference genome.</title>
        <authorList>
            <person name="Ilik V."/>
            <person name="Petrzelkova K.J."/>
            <person name="Pardy F."/>
            <person name="Fuh T."/>
            <person name="Niatou-Singa F.S."/>
            <person name="Gouil Q."/>
            <person name="Baker L."/>
            <person name="Ritchie M.E."/>
            <person name="Jex A.R."/>
            <person name="Gazzola D."/>
            <person name="Li H."/>
            <person name="Toshio Fujiwara R."/>
            <person name="Zhan B."/>
            <person name="Aroian R.V."/>
            <person name="Pafco B."/>
            <person name="Schwarz E.M."/>
        </authorList>
    </citation>
    <scope>NUCLEOTIDE SEQUENCE [LARGE SCALE GENOMIC DNA]</scope>
    <source>
        <strain evidence="7 8">Aroian</strain>
        <tissue evidence="7">Whole animal</tissue>
    </source>
</reference>
<dbReference type="Gene3D" id="1.20.1250.20">
    <property type="entry name" value="MFS general substrate transporter like domains"/>
    <property type="match status" value="2"/>
</dbReference>
<feature type="transmembrane region" description="Helical" evidence="5">
    <location>
        <begin position="375"/>
        <end position="393"/>
    </location>
</feature>